<keyword evidence="6 7" id="KW-0472">Membrane</keyword>
<dbReference type="PANTHER" id="PTHR43744">
    <property type="entry name" value="ABC TRANSPORTER PERMEASE PROTEIN MG189-RELATED-RELATED"/>
    <property type="match status" value="1"/>
</dbReference>
<feature type="transmembrane region" description="Helical" evidence="7">
    <location>
        <begin position="156"/>
        <end position="175"/>
    </location>
</feature>
<evidence type="ECO:0000256" key="6">
    <source>
        <dbReference type="ARBA" id="ARBA00023136"/>
    </source>
</evidence>
<evidence type="ECO:0000256" key="4">
    <source>
        <dbReference type="ARBA" id="ARBA00022692"/>
    </source>
</evidence>
<feature type="transmembrane region" description="Helical" evidence="7">
    <location>
        <begin position="254"/>
        <end position="274"/>
    </location>
</feature>
<keyword evidence="5 7" id="KW-1133">Transmembrane helix</keyword>
<keyword evidence="2 7" id="KW-0813">Transport</keyword>
<evidence type="ECO:0000256" key="3">
    <source>
        <dbReference type="ARBA" id="ARBA00022475"/>
    </source>
</evidence>
<dbReference type="SUPFAM" id="SSF161098">
    <property type="entry name" value="MetI-like"/>
    <property type="match status" value="1"/>
</dbReference>
<evidence type="ECO:0000313" key="9">
    <source>
        <dbReference type="EMBL" id="MXY92462.1"/>
    </source>
</evidence>
<dbReference type="InterPro" id="IPR000515">
    <property type="entry name" value="MetI-like"/>
</dbReference>
<accession>A0A6B0YRP1</accession>
<protein>
    <submittedName>
        <fullName evidence="9">Carbohydrate ABC transporter permease</fullName>
    </submittedName>
</protein>
<comment type="subcellular location">
    <subcellularLocation>
        <location evidence="1 7">Cell membrane</location>
        <topology evidence="1 7">Multi-pass membrane protein</topology>
    </subcellularLocation>
</comment>
<feature type="transmembrane region" description="Helical" evidence="7">
    <location>
        <begin position="120"/>
        <end position="144"/>
    </location>
</feature>
<dbReference type="Gene3D" id="1.10.3720.10">
    <property type="entry name" value="MetI-like"/>
    <property type="match status" value="1"/>
</dbReference>
<feature type="transmembrane region" description="Helical" evidence="7">
    <location>
        <begin position="24"/>
        <end position="43"/>
    </location>
</feature>
<dbReference type="PROSITE" id="PS50928">
    <property type="entry name" value="ABC_TM1"/>
    <property type="match status" value="1"/>
</dbReference>
<gene>
    <name evidence="9" type="ORF">F4Y42_03335</name>
</gene>
<evidence type="ECO:0000256" key="1">
    <source>
        <dbReference type="ARBA" id="ARBA00004651"/>
    </source>
</evidence>
<sequence length="290" mass="33199">MSSFLDSALNINTRRVWHPVFRQVGLLVLVLPGASLFLIPWLWMLSTAGKETALIWKTPPVWIPPVYHWENFIKAWLQGDFAVYYLNTFYISGMNVIGILFSSVLAAYAFARIRFPGRDILFVVVLSTMMLPRQVTLIPLYMIFSELGWINTFKPLIVPLFFGDAFSIFLLRQFFLTISRELDDAALIDGCRRLGVLFRILLPLTSPALAVVAIFNFTWAWNEFFTPLIYLDSPKLFPITLGLHRFIGRAQIDIQFLMAMTIVSTLIPIGIFFLTQRYFIQGIVITGIKG</sequence>
<evidence type="ECO:0000259" key="8">
    <source>
        <dbReference type="PROSITE" id="PS50928"/>
    </source>
</evidence>
<name>A0A6B0YRP1_9CHLR</name>
<keyword evidence="3" id="KW-1003">Cell membrane</keyword>
<dbReference type="GO" id="GO:0005886">
    <property type="term" value="C:plasma membrane"/>
    <property type="evidence" value="ECO:0007669"/>
    <property type="project" value="UniProtKB-SubCell"/>
</dbReference>
<dbReference type="CDD" id="cd06261">
    <property type="entry name" value="TM_PBP2"/>
    <property type="match status" value="1"/>
</dbReference>
<feature type="transmembrane region" description="Helical" evidence="7">
    <location>
        <begin position="89"/>
        <end position="111"/>
    </location>
</feature>
<comment type="caution">
    <text evidence="9">The sequence shown here is derived from an EMBL/GenBank/DDBJ whole genome shotgun (WGS) entry which is preliminary data.</text>
</comment>
<organism evidence="9">
    <name type="scientific">Caldilineaceae bacterium SB0664_bin_27</name>
    <dbReference type="NCBI Taxonomy" id="2605260"/>
    <lineage>
        <taxon>Bacteria</taxon>
        <taxon>Bacillati</taxon>
        <taxon>Chloroflexota</taxon>
        <taxon>Caldilineae</taxon>
        <taxon>Caldilineales</taxon>
        <taxon>Caldilineaceae</taxon>
    </lineage>
</organism>
<dbReference type="Pfam" id="PF00528">
    <property type="entry name" value="BPD_transp_1"/>
    <property type="match status" value="1"/>
</dbReference>
<dbReference type="EMBL" id="VXRG01000034">
    <property type="protein sequence ID" value="MXY92462.1"/>
    <property type="molecule type" value="Genomic_DNA"/>
</dbReference>
<feature type="domain" description="ABC transmembrane type-1" evidence="8">
    <location>
        <begin position="85"/>
        <end position="275"/>
    </location>
</feature>
<dbReference type="GO" id="GO:0055085">
    <property type="term" value="P:transmembrane transport"/>
    <property type="evidence" value="ECO:0007669"/>
    <property type="project" value="InterPro"/>
</dbReference>
<dbReference type="PANTHER" id="PTHR43744:SF6">
    <property type="entry name" value="ABC TRANSPORTER PERMEASE PROTEIN YESQ-RELATED"/>
    <property type="match status" value="1"/>
</dbReference>
<evidence type="ECO:0000256" key="7">
    <source>
        <dbReference type="RuleBase" id="RU363032"/>
    </source>
</evidence>
<reference evidence="9" key="1">
    <citation type="submission" date="2019-09" db="EMBL/GenBank/DDBJ databases">
        <title>Characterisation of the sponge microbiome using genome-centric metagenomics.</title>
        <authorList>
            <person name="Engelberts J.P."/>
            <person name="Robbins S.J."/>
            <person name="De Goeij J.M."/>
            <person name="Aranda M."/>
            <person name="Bell S.C."/>
            <person name="Webster N.S."/>
        </authorList>
    </citation>
    <scope>NUCLEOTIDE SEQUENCE</scope>
    <source>
        <strain evidence="9">SB0664_bin_27</strain>
    </source>
</reference>
<evidence type="ECO:0000256" key="5">
    <source>
        <dbReference type="ARBA" id="ARBA00022989"/>
    </source>
</evidence>
<proteinExistence type="inferred from homology"/>
<evidence type="ECO:0000256" key="2">
    <source>
        <dbReference type="ARBA" id="ARBA00022448"/>
    </source>
</evidence>
<keyword evidence="4 7" id="KW-0812">Transmembrane</keyword>
<feature type="transmembrane region" description="Helical" evidence="7">
    <location>
        <begin position="196"/>
        <end position="221"/>
    </location>
</feature>
<dbReference type="InterPro" id="IPR035906">
    <property type="entry name" value="MetI-like_sf"/>
</dbReference>
<dbReference type="AlphaFoldDB" id="A0A6B0YRP1"/>
<comment type="similarity">
    <text evidence="7">Belongs to the binding-protein-dependent transport system permease family.</text>
</comment>